<dbReference type="SMART" id="SM00421">
    <property type="entry name" value="HTH_LUXR"/>
    <property type="match status" value="1"/>
</dbReference>
<feature type="repeat" description="TPR" evidence="4">
    <location>
        <begin position="112"/>
        <end position="145"/>
    </location>
</feature>
<dbReference type="PRINTS" id="PR00038">
    <property type="entry name" value="HTHLUXR"/>
</dbReference>
<keyword evidence="4" id="KW-0802">TPR repeat</keyword>
<evidence type="ECO:0000256" key="5">
    <source>
        <dbReference type="SAM" id="Coils"/>
    </source>
</evidence>
<dbReference type="Proteomes" id="UP000245670">
    <property type="component" value="Unassembled WGS sequence"/>
</dbReference>
<evidence type="ECO:0000256" key="1">
    <source>
        <dbReference type="ARBA" id="ARBA00023015"/>
    </source>
</evidence>
<dbReference type="InterPro" id="IPR016032">
    <property type="entry name" value="Sig_transdc_resp-reg_C-effctor"/>
</dbReference>
<dbReference type="PROSITE" id="PS50043">
    <property type="entry name" value="HTH_LUXR_2"/>
    <property type="match status" value="1"/>
</dbReference>
<evidence type="ECO:0000259" key="7">
    <source>
        <dbReference type="PROSITE" id="PS50043"/>
    </source>
</evidence>
<dbReference type="PROSITE" id="PS00622">
    <property type="entry name" value="HTH_LUXR_1"/>
    <property type="match status" value="1"/>
</dbReference>
<dbReference type="GO" id="GO:0003677">
    <property type="term" value="F:DNA binding"/>
    <property type="evidence" value="ECO:0007669"/>
    <property type="project" value="UniProtKB-KW"/>
</dbReference>
<dbReference type="Pfam" id="PF13181">
    <property type="entry name" value="TPR_8"/>
    <property type="match status" value="2"/>
</dbReference>
<protein>
    <recommendedName>
        <fullName evidence="7">HTH luxR-type domain-containing protein</fullName>
    </recommendedName>
</protein>
<evidence type="ECO:0000313" key="9">
    <source>
        <dbReference type="Proteomes" id="UP000245670"/>
    </source>
</evidence>
<dbReference type="SUPFAM" id="SSF46894">
    <property type="entry name" value="C-terminal effector domain of the bipartite response regulators"/>
    <property type="match status" value="1"/>
</dbReference>
<dbReference type="PANTHER" id="PTHR44688">
    <property type="entry name" value="DNA-BINDING TRANSCRIPTIONAL ACTIVATOR DEVR_DOSR"/>
    <property type="match status" value="1"/>
</dbReference>
<dbReference type="GO" id="GO:0006355">
    <property type="term" value="P:regulation of DNA-templated transcription"/>
    <property type="evidence" value="ECO:0007669"/>
    <property type="project" value="InterPro"/>
</dbReference>
<keyword evidence="5" id="KW-0175">Coiled coil</keyword>
<dbReference type="SMART" id="SM00028">
    <property type="entry name" value="TPR"/>
    <property type="match status" value="2"/>
</dbReference>
<proteinExistence type="predicted"/>
<comment type="caution">
    <text evidence="8">The sequence shown here is derived from an EMBL/GenBank/DDBJ whole genome shotgun (WGS) entry which is preliminary data.</text>
</comment>
<keyword evidence="6" id="KW-0472">Membrane</keyword>
<keyword evidence="6" id="KW-1133">Transmembrane helix</keyword>
<dbReference type="CDD" id="cd06170">
    <property type="entry name" value="LuxR_C_like"/>
    <property type="match status" value="1"/>
</dbReference>
<evidence type="ECO:0000256" key="6">
    <source>
        <dbReference type="SAM" id="Phobius"/>
    </source>
</evidence>
<keyword evidence="6" id="KW-0812">Transmembrane</keyword>
<feature type="domain" description="HTH luxR-type" evidence="7">
    <location>
        <begin position="400"/>
        <end position="465"/>
    </location>
</feature>
<dbReference type="Gene3D" id="1.25.40.10">
    <property type="entry name" value="Tetratricopeptide repeat domain"/>
    <property type="match status" value="1"/>
</dbReference>
<feature type="transmembrane region" description="Helical" evidence="6">
    <location>
        <begin position="331"/>
        <end position="351"/>
    </location>
</feature>
<keyword evidence="2" id="KW-0238">DNA-binding</keyword>
<dbReference type="InterPro" id="IPR011990">
    <property type="entry name" value="TPR-like_helical_dom_sf"/>
</dbReference>
<dbReference type="InterPro" id="IPR019734">
    <property type="entry name" value="TPR_rpt"/>
</dbReference>
<dbReference type="InterPro" id="IPR036388">
    <property type="entry name" value="WH-like_DNA-bd_sf"/>
</dbReference>
<feature type="coiled-coil region" evidence="5">
    <location>
        <begin position="384"/>
        <end position="418"/>
    </location>
</feature>
<evidence type="ECO:0000256" key="4">
    <source>
        <dbReference type="PROSITE-ProRule" id="PRU00339"/>
    </source>
</evidence>
<dbReference type="InterPro" id="IPR000792">
    <property type="entry name" value="Tscrpt_reg_LuxR_C"/>
</dbReference>
<keyword evidence="3" id="KW-0804">Transcription</keyword>
<gene>
    <name evidence="8" type="ORF">DIS07_05795</name>
</gene>
<name>A0A2U2JCF0_9FLAO</name>
<organism evidence="8 9">
    <name type="scientific">Polaribacter aquimarinus</name>
    <dbReference type="NCBI Taxonomy" id="2100726"/>
    <lineage>
        <taxon>Bacteria</taxon>
        <taxon>Pseudomonadati</taxon>
        <taxon>Bacteroidota</taxon>
        <taxon>Flavobacteriia</taxon>
        <taxon>Flavobacteriales</taxon>
        <taxon>Flavobacteriaceae</taxon>
    </lineage>
</organism>
<evidence type="ECO:0000256" key="2">
    <source>
        <dbReference type="ARBA" id="ARBA00023125"/>
    </source>
</evidence>
<dbReference type="PROSITE" id="PS50005">
    <property type="entry name" value="TPR"/>
    <property type="match status" value="1"/>
</dbReference>
<keyword evidence="1" id="KW-0805">Transcription regulation</keyword>
<evidence type="ECO:0000256" key="3">
    <source>
        <dbReference type="ARBA" id="ARBA00023163"/>
    </source>
</evidence>
<dbReference type="Pfam" id="PF00196">
    <property type="entry name" value="GerE"/>
    <property type="match status" value="1"/>
</dbReference>
<dbReference type="SUPFAM" id="SSF48452">
    <property type="entry name" value="TPR-like"/>
    <property type="match status" value="1"/>
</dbReference>
<evidence type="ECO:0000313" key="8">
    <source>
        <dbReference type="EMBL" id="PWG05951.1"/>
    </source>
</evidence>
<dbReference type="OrthoDB" id="9807565at2"/>
<sequence length="465" mass="54896">MRISPKKFFFFFLVLTTINHFSQEEKTYKDASLKTFIDSLTVLSETTPKLFLHKIDSLKNHVSKDDMPLFLIESNFIKATAYRNLRNFEKVMFHFEKVKELARKHKLRQYIGEVYRELGDEYIDNDMYKKAIENYDKAIAIYKEFGNEAGVIVCTYEGFIENLQGKYQISTKKLKSKLSIFKKAQQGVYMDALSTIAENYMHLGKLDSSYYYVNKLPLHIPDPNNYNYEAHKNYIATRYFISKKNVDSANYYNALIDDFRFEFDHHRRYFLNKIDIAKLTNDITTQVAYTDSLARNSKKENDELRAQNVNDTESLIEYEARVEKEKSKFTISIYSSIALIVFLVGLLIFLIKKFLRHRTKQDEVIAVMQSELLKSLQELDHIKLEKEEKNIDEIAKKINQLSKKYNLTEREIDVLLQITKGLNNKEIAEELFVSVNTIKYHTRNLYEKLDIKKRTEIASKLMYES</sequence>
<dbReference type="EMBL" id="QFFG01000002">
    <property type="protein sequence ID" value="PWG05951.1"/>
    <property type="molecule type" value="Genomic_DNA"/>
</dbReference>
<dbReference type="RefSeq" id="WP_109404283.1">
    <property type="nucleotide sequence ID" value="NZ_QFFG01000002.1"/>
</dbReference>
<reference evidence="8 9" key="1">
    <citation type="submission" date="2018-05" db="EMBL/GenBank/DDBJ databases">
        <title>Polaribacter aquimarinus sp. nov., isolated from sediment in a sediment of sea.</title>
        <authorList>
            <person name="Lu D."/>
        </authorList>
    </citation>
    <scope>NUCLEOTIDE SEQUENCE [LARGE SCALE GENOMIC DNA]</scope>
    <source>
        <strain evidence="8 9">ZY113</strain>
    </source>
</reference>
<accession>A0A2U2JCF0</accession>
<dbReference type="PANTHER" id="PTHR44688:SF16">
    <property type="entry name" value="DNA-BINDING TRANSCRIPTIONAL ACTIVATOR DEVR_DOSR"/>
    <property type="match status" value="1"/>
</dbReference>
<dbReference type="Gene3D" id="1.10.10.10">
    <property type="entry name" value="Winged helix-like DNA-binding domain superfamily/Winged helix DNA-binding domain"/>
    <property type="match status" value="1"/>
</dbReference>
<keyword evidence="9" id="KW-1185">Reference proteome</keyword>
<dbReference type="AlphaFoldDB" id="A0A2U2JCF0"/>